<name>A0A399D5G3_9BACT</name>
<protein>
    <recommendedName>
        <fullName evidence="4 10">4-alpha-glucanotransferase</fullName>
        <ecNumber evidence="3 10">2.4.1.25</ecNumber>
    </recommendedName>
    <alternativeName>
        <fullName evidence="8 10">Amylomaltase</fullName>
    </alternativeName>
    <alternativeName>
        <fullName evidence="9 10">Disproportionating enzyme</fullName>
    </alternativeName>
</protein>
<keyword evidence="7 10" id="KW-0119">Carbohydrate metabolism</keyword>
<dbReference type="NCBIfam" id="NF011080">
    <property type="entry name" value="PRK14508.1-3"/>
    <property type="match status" value="1"/>
</dbReference>
<comment type="similarity">
    <text evidence="2 10">Belongs to the disproportionating enzyme family.</text>
</comment>
<keyword evidence="12" id="KW-1185">Reference proteome</keyword>
<dbReference type="Proteomes" id="UP000266441">
    <property type="component" value="Unassembled WGS sequence"/>
</dbReference>
<evidence type="ECO:0000256" key="2">
    <source>
        <dbReference type="ARBA" id="ARBA00005684"/>
    </source>
</evidence>
<dbReference type="NCBIfam" id="NF011079">
    <property type="entry name" value="PRK14508.1-2"/>
    <property type="match status" value="1"/>
</dbReference>
<accession>A0A399D5G3</accession>
<dbReference type="NCBIfam" id="TIGR00217">
    <property type="entry name" value="malQ"/>
    <property type="match status" value="1"/>
</dbReference>
<dbReference type="Pfam" id="PF02446">
    <property type="entry name" value="Glyco_hydro_77"/>
    <property type="match status" value="1"/>
</dbReference>
<evidence type="ECO:0000313" key="11">
    <source>
        <dbReference type="EMBL" id="RIH66807.1"/>
    </source>
</evidence>
<reference evidence="11 12" key="1">
    <citation type="journal article" date="2015" name="Int. J. Syst. Evol. Microbiol.">
        <title>Mariniphaga sediminis sp. nov., isolated from coastal sediment.</title>
        <authorList>
            <person name="Wang F.Q."/>
            <person name="Shen Q.Y."/>
            <person name="Chen G.J."/>
            <person name="Du Z.J."/>
        </authorList>
    </citation>
    <scope>NUCLEOTIDE SEQUENCE [LARGE SCALE GENOMIC DNA]</scope>
    <source>
        <strain evidence="11 12">SY21</strain>
    </source>
</reference>
<dbReference type="PANTHER" id="PTHR32438:SF5">
    <property type="entry name" value="4-ALPHA-GLUCANOTRANSFERASE DPE1, CHLOROPLASTIC_AMYLOPLASTIC"/>
    <property type="match status" value="1"/>
</dbReference>
<dbReference type="GO" id="GO:0004134">
    <property type="term" value="F:4-alpha-glucanotransferase activity"/>
    <property type="evidence" value="ECO:0007669"/>
    <property type="project" value="UniProtKB-EC"/>
</dbReference>
<keyword evidence="6 10" id="KW-0808">Transferase</keyword>
<comment type="catalytic activity">
    <reaction evidence="1 10">
        <text>Transfers a segment of a (1-&gt;4)-alpha-D-glucan to a new position in an acceptor, which may be glucose or a (1-&gt;4)-alpha-D-glucan.</text>
        <dbReference type="EC" id="2.4.1.25"/>
    </reaction>
</comment>
<dbReference type="GO" id="GO:0005975">
    <property type="term" value="P:carbohydrate metabolic process"/>
    <property type="evidence" value="ECO:0007669"/>
    <property type="project" value="InterPro"/>
</dbReference>
<dbReference type="EC" id="2.4.1.25" evidence="3 10"/>
<comment type="caution">
    <text evidence="11">The sequence shown here is derived from an EMBL/GenBank/DDBJ whole genome shotgun (WGS) entry which is preliminary data.</text>
</comment>
<evidence type="ECO:0000256" key="1">
    <source>
        <dbReference type="ARBA" id="ARBA00000439"/>
    </source>
</evidence>
<keyword evidence="5 10" id="KW-0328">Glycosyltransferase</keyword>
<gene>
    <name evidence="11" type="primary">malQ</name>
    <name evidence="11" type="ORF">D1164_04255</name>
</gene>
<dbReference type="Gene3D" id="3.20.20.80">
    <property type="entry name" value="Glycosidases"/>
    <property type="match status" value="1"/>
</dbReference>
<dbReference type="InterPro" id="IPR017853">
    <property type="entry name" value="GH"/>
</dbReference>
<dbReference type="EMBL" id="QWET01000002">
    <property type="protein sequence ID" value="RIH66807.1"/>
    <property type="molecule type" value="Genomic_DNA"/>
</dbReference>
<evidence type="ECO:0000256" key="5">
    <source>
        <dbReference type="ARBA" id="ARBA00022676"/>
    </source>
</evidence>
<sequence>MAWPYNELCAKRQNTFLNSEINSEMVERNSGILLHITSLPGPEGIGTLGKEAFRFVDFLEQTGQKLWQILPLGPVGYGSSPYQCYSAFAGNPLLINLDLVSECGLLSKKNLENRPRFSSAEVDFQKVEEWKYPLLKQAFENFQSKKNEALEVEYHHFLKEHTWWLHDYALFMSARNHFNNLHWSDWEHDLKFRKKKALQEYSELLSVEIEFRKFKQFLFFKQWFGLKDYARSKKVQIFGDMPLYVSGDSVDVWTNTDIFMLDETFKPTHVGGVPPDYFSETGQLWGNPLFDWGRLEEREFDWWLARLHFNLNLFDNVRIDHFRGLESFWSVPADENTAINGEWLPAKGYQLLKKFKEQVDYLPLIAEDLGVITPEVEQLRNDFRLPGMKVLQFGFSSDAKSQHLPHNYRPRFVAYTGTHDNDTTLGWLHSLKGEERKLVRRYLGRPGKRALKKGIEWIWASAAQSAVMPMQDLLGLGTHARLNTPGVANGNWKWRFSWRQLRVKHKTFLAEITRKYNR</sequence>
<proteinExistence type="inferred from homology"/>
<dbReference type="SUPFAM" id="SSF51445">
    <property type="entry name" value="(Trans)glycosidases"/>
    <property type="match status" value="1"/>
</dbReference>
<evidence type="ECO:0000256" key="8">
    <source>
        <dbReference type="ARBA" id="ARBA00031423"/>
    </source>
</evidence>
<evidence type="ECO:0000256" key="3">
    <source>
        <dbReference type="ARBA" id="ARBA00012560"/>
    </source>
</evidence>
<evidence type="ECO:0000256" key="4">
    <source>
        <dbReference type="ARBA" id="ARBA00020295"/>
    </source>
</evidence>
<evidence type="ECO:0000313" key="12">
    <source>
        <dbReference type="Proteomes" id="UP000266441"/>
    </source>
</evidence>
<dbReference type="AlphaFoldDB" id="A0A399D5G3"/>
<evidence type="ECO:0000256" key="10">
    <source>
        <dbReference type="RuleBase" id="RU361207"/>
    </source>
</evidence>
<dbReference type="OrthoDB" id="9811841at2"/>
<dbReference type="InterPro" id="IPR003385">
    <property type="entry name" value="Glyco_hydro_77"/>
</dbReference>
<dbReference type="PANTHER" id="PTHR32438">
    <property type="entry name" value="4-ALPHA-GLUCANOTRANSFERASE DPE1, CHLOROPLASTIC/AMYLOPLASTIC"/>
    <property type="match status" value="1"/>
</dbReference>
<evidence type="ECO:0000256" key="7">
    <source>
        <dbReference type="ARBA" id="ARBA00023277"/>
    </source>
</evidence>
<evidence type="ECO:0000256" key="9">
    <source>
        <dbReference type="ARBA" id="ARBA00031501"/>
    </source>
</evidence>
<organism evidence="11 12">
    <name type="scientific">Mariniphaga sediminis</name>
    <dbReference type="NCBI Taxonomy" id="1628158"/>
    <lineage>
        <taxon>Bacteria</taxon>
        <taxon>Pseudomonadati</taxon>
        <taxon>Bacteroidota</taxon>
        <taxon>Bacteroidia</taxon>
        <taxon>Marinilabiliales</taxon>
        <taxon>Prolixibacteraceae</taxon>
        <taxon>Mariniphaga</taxon>
    </lineage>
</organism>
<evidence type="ECO:0000256" key="6">
    <source>
        <dbReference type="ARBA" id="ARBA00022679"/>
    </source>
</evidence>